<dbReference type="KEGG" id="blen:NCTC4824_00937"/>
<evidence type="ECO:0000256" key="1">
    <source>
        <dbReference type="SAM" id="Phobius"/>
    </source>
</evidence>
<reference evidence="2 3" key="1">
    <citation type="submission" date="2018-06" db="EMBL/GenBank/DDBJ databases">
        <authorList>
            <consortium name="Pathogen Informatics"/>
            <person name="Doyle S."/>
        </authorList>
    </citation>
    <scope>NUCLEOTIDE SEQUENCE [LARGE SCALE GENOMIC DNA]</scope>
    <source>
        <strain evidence="2 3">NCTC4824</strain>
    </source>
</reference>
<feature type="transmembrane region" description="Helical" evidence="1">
    <location>
        <begin position="69"/>
        <end position="91"/>
    </location>
</feature>
<name>A0A2X4W0A8_LEDLE</name>
<keyword evidence="1" id="KW-0472">Membrane</keyword>
<organism evidence="2 3">
    <name type="scientific">Lederbergia lenta</name>
    <name type="common">Bacillus lentus</name>
    <dbReference type="NCBI Taxonomy" id="1467"/>
    <lineage>
        <taxon>Bacteria</taxon>
        <taxon>Bacillati</taxon>
        <taxon>Bacillota</taxon>
        <taxon>Bacilli</taxon>
        <taxon>Bacillales</taxon>
        <taxon>Bacillaceae</taxon>
        <taxon>Lederbergia</taxon>
    </lineage>
</organism>
<accession>A0A2X4W0A8</accession>
<evidence type="ECO:0000313" key="2">
    <source>
        <dbReference type="EMBL" id="SQI53518.1"/>
    </source>
</evidence>
<protein>
    <submittedName>
        <fullName evidence="2">Uncharacterized protein</fullName>
    </submittedName>
</protein>
<keyword evidence="3" id="KW-1185">Reference proteome</keyword>
<dbReference type="EMBL" id="LS483476">
    <property type="protein sequence ID" value="SQI53518.1"/>
    <property type="molecule type" value="Genomic_DNA"/>
</dbReference>
<dbReference type="Proteomes" id="UP000249134">
    <property type="component" value="Chromosome 1"/>
</dbReference>
<sequence>MVGIGFILLSFIVVIALLVWGISYTRKNLNEVRSKKYRAAAFLCTLGLIFSISFVLGAKRFSDNIDVTIIWMILSTGLLFSSAVTFAISFINEYSRRENE</sequence>
<gene>
    <name evidence="2" type="ORF">NCTC4824_00937</name>
</gene>
<keyword evidence="1" id="KW-1133">Transmembrane helix</keyword>
<keyword evidence="1" id="KW-0812">Transmembrane</keyword>
<dbReference type="AlphaFoldDB" id="A0A2X4W0A8"/>
<dbReference type="STRING" id="1348624.GCA_001591545_00037"/>
<dbReference type="RefSeq" id="WP_066135731.1">
    <property type="nucleotide sequence ID" value="NZ_CBCSGM010000001.1"/>
</dbReference>
<proteinExistence type="predicted"/>
<feature type="transmembrane region" description="Helical" evidence="1">
    <location>
        <begin position="37"/>
        <end position="57"/>
    </location>
</feature>
<evidence type="ECO:0000313" key="3">
    <source>
        <dbReference type="Proteomes" id="UP000249134"/>
    </source>
</evidence>
<feature type="transmembrane region" description="Helical" evidence="1">
    <location>
        <begin position="6"/>
        <end position="25"/>
    </location>
</feature>